<dbReference type="Proteomes" id="UP000003027">
    <property type="component" value="Unassembled WGS sequence"/>
</dbReference>
<protein>
    <submittedName>
        <fullName evidence="1">Uncharacterized protein</fullName>
    </submittedName>
</protein>
<gene>
    <name evidence="1" type="ORF">ymoll0001_23240</name>
</gene>
<evidence type="ECO:0000313" key="1">
    <source>
        <dbReference type="EMBL" id="EEQ11936.1"/>
    </source>
</evidence>
<accession>A0ABM9YDD3</accession>
<reference evidence="1" key="1">
    <citation type="submission" date="2008-12" db="EMBL/GenBank/DDBJ databases">
        <title>Annotation of the Yersinia mollaretii ATCC 43969 genome.</title>
        <authorList>
            <person name="Read T.D."/>
            <person name="Akmal A."/>
            <person name="Bishop-Lilly K."/>
            <person name="Chen P.E."/>
            <person name="Cook C."/>
            <person name="Kiley M.P."/>
            <person name="Lentz S."/>
            <person name="Mateczun A."/>
            <person name="Nagarajan N."/>
            <person name="Nolan N."/>
            <person name="Osborne B.I."/>
            <person name="Pop M."/>
            <person name="Sozhamannan S."/>
            <person name="Stewart A.C."/>
            <person name="Sulakvelidze A."/>
            <person name="Thomason B."/>
            <person name="Willner K."/>
            <person name="Zwick M.E."/>
        </authorList>
    </citation>
    <scope>NUCLEOTIDE SEQUENCE [LARGE SCALE GENOMIC DNA]</scope>
    <source>
        <strain evidence="1">ATCC 43969</strain>
    </source>
</reference>
<comment type="caution">
    <text evidence="1">The sequence shown here is derived from an EMBL/GenBank/DDBJ whole genome shotgun (WGS) entry which is preliminary data.</text>
</comment>
<sequence>MWQILLNIALTQWMSSAVSDLLAESFSSDAGLKIKITIWCGQR</sequence>
<keyword evidence="2" id="KW-1185">Reference proteome</keyword>
<proteinExistence type="predicted"/>
<organism evidence="1 2">
    <name type="scientific">Yersinia mollaretii (strain ATCC 43969 / DSM 18520 / CIP 103324 / CNY 7263 / WAIP 204)</name>
    <dbReference type="NCBI Taxonomy" id="349967"/>
    <lineage>
        <taxon>Bacteria</taxon>
        <taxon>Pseudomonadati</taxon>
        <taxon>Pseudomonadota</taxon>
        <taxon>Gammaproteobacteria</taxon>
        <taxon>Enterobacterales</taxon>
        <taxon>Yersiniaceae</taxon>
        <taxon>Yersinia</taxon>
    </lineage>
</organism>
<evidence type="ECO:0000313" key="2">
    <source>
        <dbReference type="Proteomes" id="UP000003027"/>
    </source>
</evidence>
<dbReference type="EMBL" id="AALD02000004">
    <property type="protein sequence ID" value="EEQ11936.1"/>
    <property type="molecule type" value="Genomic_DNA"/>
</dbReference>
<name>A0ABM9YDD3_YERMW</name>